<dbReference type="Proteomes" id="UP000184088">
    <property type="component" value="Unassembled WGS sequence"/>
</dbReference>
<proteinExistence type="predicted"/>
<evidence type="ECO:0000259" key="4">
    <source>
        <dbReference type="Pfam" id="PF06165"/>
    </source>
</evidence>
<feature type="transmembrane region" description="Helical" evidence="3">
    <location>
        <begin position="827"/>
        <end position="844"/>
    </location>
</feature>
<dbReference type="Pfam" id="PF17167">
    <property type="entry name" value="Glyco_hydro_94"/>
    <property type="match status" value="1"/>
</dbReference>
<evidence type="ECO:0000259" key="5">
    <source>
        <dbReference type="Pfam" id="PF10091"/>
    </source>
</evidence>
<dbReference type="InterPro" id="IPR037018">
    <property type="entry name" value="GH65_N"/>
</dbReference>
<name>A0A1M4VE13_9THEO</name>
<feature type="transmembrane region" description="Helical" evidence="3">
    <location>
        <begin position="954"/>
        <end position="971"/>
    </location>
</feature>
<dbReference type="Gene3D" id="1.50.10.140">
    <property type="match status" value="2"/>
</dbReference>
<dbReference type="Pfam" id="PF10091">
    <property type="entry name" value="Glycoamylase"/>
    <property type="match status" value="1"/>
</dbReference>
<dbReference type="PANTHER" id="PTHR37469">
    <property type="entry name" value="CELLOBIONIC ACID PHOSPHORYLASE-RELATED"/>
    <property type="match status" value="1"/>
</dbReference>
<dbReference type="SUPFAM" id="SSF74650">
    <property type="entry name" value="Galactose mutarotase-like"/>
    <property type="match status" value="2"/>
</dbReference>
<evidence type="ECO:0000259" key="6">
    <source>
        <dbReference type="Pfam" id="PF17167"/>
    </source>
</evidence>
<protein>
    <submittedName>
        <fullName evidence="7">Cellobiose phosphorylase</fullName>
    </submittedName>
</protein>
<feature type="transmembrane region" description="Helical" evidence="3">
    <location>
        <begin position="412"/>
        <end position="435"/>
    </location>
</feature>
<evidence type="ECO:0000313" key="8">
    <source>
        <dbReference type="Proteomes" id="UP000184088"/>
    </source>
</evidence>
<dbReference type="Gene3D" id="1.50.10.10">
    <property type="match status" value="1"/>
</dbReference>
<dbReference type="Gene3D" id="2.70.98.40">
    <property type="entry name" value="Glycoside hydrolase, family 65, N-terminal domain"/>
    <property type="match status" value="2"/>
</dbReference>
<keyword evidence="3" id="KW-0812">Transmembrane</keyword>
<accession>A0A1M4VE13</accession>
<dbReference type="InterPro" id="IPR012341">
    <property type="entry name" value="6hp_glycosidase-like_sf"/>
</dbReference>
<feature type="domain" description="Glycoamylase-like" evidence="5">
    <location>
        <begin position="1354"/>
        <end position="1566"/>
    </location>
</feature>
<dbReference type="InterPro" id="IPR037824">
    <property type="entry name" value="GH94N_2_NdvB"/>
</dbReference>
<feature type="domain" description="Glycosyl hydrolase 94 catalytic" evidence="6">
    <location>
        <begin position="2390"/>
        <end position="2814"/>
    </location>
</feature>
<dbReference type="InterPro" id="IPR033432">
    <property type="entry name" value="GH94_catalytic"/>
</dbReference>
<reference evidence="7 8" key="1">
    <citation type="submission" date="2016-11" db="EMBL/GenBank/DDBJ databases">
        <authorList>
            <person name="Jaros S."/>
            <person name="Januszkiewicz K."/>
            <person name="Wedrychowicz H."/>
        </authorList>
    </citation>
    <scope>NUCLEOTIDE SEQUENCE [LARGE SCALE GENOMIC DNA]</scope>
    <source>
        <strain evidence="7 8">DSM 17918</strain>
    </source>
</reference>
<dbReference type="CDD" id="cd11756">
    <property type="entry name" value="GH94N_ChvB_NdvB_1_like"/>
    <property type="match status" value="1"/>
</dbReference>
<sequence>MVYIMWISVIAVMAIVYYLAYTVVHRKRFHSISFVNVQDVFLVPEELQKHASEVAKRHIISNKKRSPKLLLWRINDNYRCIRSLYKKLNEEVRLKKSVNPASEWLLDNFYIIEEQIKDVKRILKSGNDLLPVLKEGYLNGYPRVYALALEMVAHTDGKVDEKVISDFIKAYQGKSLLTTREIWALGYMLRIALIENVRFLCGRINETIKQWREAEGVLDSEDILKAAKEHIKSTEINYSFVEHLLQKLRKRGREAMHIINDLRNLLAEFGVTEEQIAQIEHQYQASMEVTIGNSITSLKLLSSMDWTDIFEDLSSVEQILRKDPSGTYSRMDFASRNYYREIVEKIALNAKVSETLVAIKAVECACDVEDDERKRHVGYYLIDKGKNVLEKKIGFEAKGIHKRLKKAKEHVAFIYIGFILAITVLIELAFLSYTYKHIGKFSNLTAAVILALVFMTVLIPASEISVSIVNWLVTRIVRPNILPKLELKDGVPDEAATFVVIPALLSDEKRVKELLFNLEKYYLANKGENVYFALLGDFKDGPDKEMPDDDAIVDCALSGIKELNKRYTKDDREIFYYFHRERQYNKSQGKWMGWERKRGALLEFNDMLCGARKTSYCIVSSDIKKLPKIKYVITLDADTQLPIDTAKELIGTIMHPLNKAIIDEKKGIVTDGYGLLQPRIGVDVVSSNRTLFARIFAGQSGIDPYTTAVSDVYQDLFGEGIYTGKGIYDVEVFQRILRDAIPDNSILSHDLLEGSYVRAGLVTDVELIDGYPARYNSYAMRLHRWVRGDWQLIPWLFSKIKNREGKVVRNPLSVVSKWKIFDNLRRSLVMPSLMVLTAMVFSVFPGNIYIWFGFILLTVAFPAVLEAFDLLLSGQIWIPKGKRFSPVITGFKAALYRALVLFIFMPYQAYLMSDAVIRTLWRVFFTRKNLMEWVTAADMERKLKNDISSSFRRMWVAVLEALAIFALDYSFFPFTWQLTLPLLALWSISPYLAYYISLPVEREVKRLSEEDIGELRFIARKTWRYFEDFVGPDDNYLPPDNYQEDPPNGIAHRTSPTNIGLLLISTLSARDLGYLSTLKMIERLDSTISTIEKMDKWNGHLFNWYNTRTLRPLRPRYVSTVDSGNLVAYMITLRQGLLDYMKRPVFDKTYIEGLQDTIELIKSENGNATLDTRPLKDALCSDISIVNFRKLLEKLKTDLEEVSVGTNDLVWHQKAKDMVIDYLKEQSQLMPWLDGYIRMPQWEGIGFIASIVSEIEKNTSLIGLKSTYSKAIGDLDRYAKDIEDDSIISWIQDFKNEIIIAKENVEKAIEGVNNLVDRLKRLIDSTQFEPLYVPVRQLFSIGYNVEEGQLSKSYYDLLASEARQTSYIAIARGEIDKKHWFRLGRALTVVEGYRGLVSWTGTMFEYLMPVLTMRSYENTLLDETYYFVIRAQKLYGHQRKVPWGTSESAYYSFDINLNYQYKAFGVPSLGLKRGLANEVVVAPYATMLALPLDPEGVMQNIRMLKKHGVDGPYGFYEAIDYTTGRLVQGEKYKVVKSFMVHHQGMSFLALDNYLNDNIMQKRFHSDPVISSAEMLLQERLPDGITFKNEEKTHYEPVKVVEQEEVEVIRMPRLNEGPLPDVHLLSNGNYSIMVTDRGTGYSVGEGQSITRWREDPLGDYGMLFYIQNINSNNVWSATYAPYDVMPDKYKVVFSQHKIEFFRTDGNIDTHTEIIVSPSDVAEIRRLNITNHSEHSRTIEITSYMELVMAPQSADVAHPAFSNLFVKTEYISEYDSLLANRRPRSSDQSSFWVFHTVTVDGGELVGDVQYETDRSKFIGRGRSLKDPVALDVDHPLSNTTGPVLDPIMSLRRRIKIMPGQTVRIAYTTGIAESRSEALKLAAKYHDSGSIERAFELALTRSRVESRYLNMKASEIQLYQQIIPQILFISPLRRNRHDEIRNNLKGQSALWAHGISGDLPIVLVSIDDTEDIDVVHQLIRAHEYWRVKGLNVDLVILNEDKSSYLQPLNDMIKEAIAASHARELVGRPGGVHLVQANNIDEEVKKLFYKVARVVLRGDRPVYEQIALEEEGDLPELGEWEDGTQYDNTPLMMPEVLHFNGIGGFSHDGREYIIYLKDGQNTPAPWINVVSNEHFGFQISESGSGYTWAENSRENKLTPWYNDPVVDPPGEVLYLRDEKSGQVWTVTPQPIRDSEPYLIKHGQGYSVFQHISNGIQQELTVFVPKDDPVKICLLKLKNLTGDTRPLSLTYYIRPVMGVTDQVTAPFIVTEVDEDTGILLIRNSYNEDFPDRIAFLDTSETGERSYTGDRREFIGISGSLGSPEALRRKKLSGRVGAGYDPCGALQVRITLGKGEEKIVSFLLGQCRDIETVRNLCFKYRNTDNAEAEYEAVRRFWDSLTKTIQVKTPDASMDVMINCWLPYQTIACRVWARSAFYQSGGAYGFRDQLQDVMNIVYIYPELTRKQILNSAAHQFKEGDVQHWWHPGSDKGIRTRYSDDLLWLAFVTADYITCTGDADILKSEISYLIDEPLKEDEDERYNKPLVSDTRSTLYEHCVKAIDRALRFGPHGIPLIGSGDWNDGMNAIGNKGRGESIWLGWFLYTVLIRFIPLCEMWGDSERAEKYREFAQKIVDAIEESGWDGSWYRRAYFDDGTPLGSVQNSECKIDSIAQSWSVISGGGRLNRAKEAMGAVEHYLISKESGLIKLLMPPFDEGDLRPGYIRGYVPGVRENGGQYTHAAVWVIMAFALLGEGDKAWEYYNLINPINHSRTPLEVSIYKVEPYVMAADVYAVQPHEGRGGWTWYTGAAGWMYRVGIEHILGLKIRGSDLMVDPCIPKGWKEYTISYRYKDTQYIINIKNPEGVNKGVKSTYLDGELIRDNVIHMVNDGAQHRIEIYMGN</sequence>
<dbReference type="SUPFAM" id="SSF48208">
    <property type="entry name" value="Six-hairpin glycosidases"/>
    <property type="match status" value="1"/>
</dbReference>
<keyword evidence="8" id="KW-1185">Reference proteome</keyword>
<dbReference type="STRING" id="1121256.SAMN02746089_00602"/>
<feature type="transmembrane region" description="Helical" evidence="3">
    <location>
        <begin position="850"/>
        <end position="872"/>
    </location>
</feature>
<gene>
    <name evidence="7" type="ORF">SAMN02746089_00602</name>
</gene>
<evidence type="ECO:0000256" key="2">
    <source>
        <dbReference type="ARBA" id="ARBA00022679"/>
    </source>
</evidence>
<feature type="transmembrane region" description="Helical" evidence="3">
    <location>
        <begin position="447"/>
        <end position="473"/>
    </location>
</feature>
<feature type="domain" description="Glycosyl hydrolase 94 supersandwich" evidence="4">
    <location>
        <begin position="1607"/>
        <end position="1884"/>
    </location>
</feature>
<dbReference type="Pfam" id="PF06165">
    <property type="entry name" value="GH94_b-supersand"/>
    <property type="match status" value="2"/>
</dbReference>
<dbReference type="InterPro" id="IPR052047">
    <property type="entry name" value="GH94_Enzymes"/>
</dbReference>
<keyword evidence="3" id="KW-0472">Membrane</keyword>
<dbReference type="InterPro" id="IPR011013">
    <property type="entry name" value="Gal_mutarotase_sf_dom"/>
</dbReference>
<dbReference type="GO" id="GO:0005975">
    <property type="term" value="P:carbohydrate metabolic process"/>
    <property type="evidence" value="ECO:0007669"/>
    <property type="project" value="InterPro"/>
</dbReference>
<evidence type="ECO:0000256" key="3">
    <source>
        <dbReference type="SAM" id="Phobius"/>
    </source>
</evidence>
<dbReference type="GO" id="GO:0016757">
    <property type="term" value="F:glycosyltransferase activity"/>
    <property type="evidence" value="ECO:0007669"/>
    <property type="project" value="UniProtKB-KW"/>
</dbReference>
<dbReference type="SMART" id="SM01068">
    <property type="entry name" value="CBM_X"/>
    <property type="match status" value="2"/>
</dbReference>
<dbReference type="InterPro" id="IPR008928">
    <property type="entry name" value="6-hairpin_glycosidase_sf"/>
</dbReference>
<organism evidence="7 8">
    <name type="scientific">Caldanaerobius fijiensis DSM 17918</name>
    <dbReference type="NCBI Taxonomy" id="1121256"/>
    <lineage>
        <taxon>Bacteria</taxon>
        <taxon>Bacillati</taxon>
        <taxon>Bacillota</taxon>
        <taxon>Clostridia</taxon>
        <taxon>Thermoanaerobacterales</taxon>
        <taxon>Thermoanaerobacteraceae</taxon>
        <taxon>Caldanaerobius</taxon>
    </lineage>
</organism>
<evidence type="ECO:0000256" key="1">
    <source>
        <dbReference type="ARBA" id="ARBA00022676"/>
    </source>
</evidence>
<dbReference type="InterPro" id="IPR037820">
    <property type="entry name" value="GH94N_NdvB"/>
</dbReference>
<dbReference type="InterPro" id="IPR019282">
    <property type="entry name" value="Glycoamylase-like_cons_dom"/>
</dbReference>
<keyword evidence="1" id="KW-0328">Glycosyltransferase</keyword>
<dbReference type="EMBL" id="FQVH01000004">
    <property type="protein sequence ID" value="SHE67142.1"/>
    <property type="molecule type" value="Genomic_DNA"/>
</dbReference>
<feature type="transmembrane region" description="Helical" evidence="3">
    <location>
        <begin position="6"/>
        <end position="24"/>
    </location>
</feature>
<dbReference type="InterPro" id="IPR010383">
    <property type="entry name" value="Glyco_hydrolase_94_b-supersand"/>
</dbReference>
<feature type="domain" description="Glycosyl hydrolase 94 supersandwich" evidence="4">
    <location>
        <begin position="2106"/>
        <end position="2376"/>
    </location>
</feature>
<keyword evidence="2" id="KW-0808">Transferase</keyword>
<keyword evidence="3" id="KW-1133">Transmembrane helix</keyword>
<dbReference type="Gene3D" id="2.60.420.10">
    <property type="entry name" value="Maltose phosphorylase, domain 3"/>
    <property type="match status" value="1"/>
</dbReference>
<dbReference type="CDD" id="cd11753">
    <property type="entry name" value="GH94N_ChvB_NdvB_2_like"/>
    <property type="match status" value="1"/>
</dbReference>
<feature type="transmembrane region" description="Helical" evidence="3">
    <location>
        <begin position="893"/>
        <end position="911"/>
    </location>
</feature>
<dbReference type="PANTHER" id="PTHR37469:SF2">
    <property type="entry name" value="CELLOBIONIC ACID PHOSPHORYLASE"/>
    <property type="match status" value="1"/>
</dbReference>
<dbReference type="GO" id="GO:0030246">
    <property type="term" value="F:carbohydrate binding"/>
    <property type="evidence" value="ECO:0007669"/>
    <property type="project" value="InterPro"/>
</dbReference>
<evidence type="ECO:0000313" key="7">
    <source>
        <dbReference type="EMBL" id="SHE67142.1"/>
    </source>
</evidence>